<dbReference type="GO" id="GO:0006829">
    <property type="term" value="P:zinc ion transport"/>
    <property type="evidence" value="ECO:0007669"/>
    <property type="project" value="UniProtKB-KW"/>
</dbReference>
<reference evidence="6 7" key="1">
    <citation type="submission" date="2014-01" db="EMBL/GenBank/DDBJ databases">
        <title>Full genme sequencing of cellulolytic bacterium Gynuella sunshinyii YC6258T gen. nov., sp. nov.</title>
        <authorList>
            <person name="Khan H."/>
            <person name="Chung E.J."/>
            <person name="Chung Y.R."/>
        </authorList>
    </citation>
    <scope>NUCLEOTIDE SEQUENCE [LARGE SCALE GENOMIC DNA]</scope>
    <source>
        <strain evidence="6 7">YC6258</strain>
    </source>
</reference>
<dbReference type="AlphaFoldDB" id="A0A0C5VZR7"/>
<keyword evidence="3" id="KW-0813">Transport</keyword>
<dbReference type="OrthoDB" id="7346865at2"/>
<dbReference type="InterPro" id="IPR006129">
    <property type="entry name" value="AdhesinB"/>
</dbReference>
<keyword evidence="4" id="KW-0732">Signal</keyword>
<dbReference type="SUPFAM" id="SSF53807">
    <property type="entry name" value="Helical backbone' metal receptor"/>
    <property type="match status" value="1"/>
</dbReference>
<comment type="similarity">
    <text evidence="1">Belongs to the bacterial solute-binding protein 9 family.</text>
</comment>
<keyword evidence="5" id="KW-0406">Ion transport</keyword>
<evidence type="ECO:0000256" key="3">
    <source>
        <dbReference type="ARBA" id="ARBA00022448"/>
    </source>
</evidence>
<gene>
    <name evidence="6" type="ORF">YC6258_03888</name>
</gene>
<sequence>MISVFSVADTNTVVVTIAPLHSMTSAVLKGSRYHTELLLNTGASPHDFQLKPSQRRQLEQADLIVWAGPNLEASLVRIMNQKQEKAFGLQEYGHALTILPFRVNHEFDADHEHSGSDPHFWLSPENAIGFVNSLADRMTRLDPDEHELFLNNAQQFATRMQNKVEVWTHQLAPYHEVPFIVLHDGYQYMDHYFDLKFVAAISVNPQLAPGLKTIRRIDDLVASQQIRCVFAEPQYSQAPIRHFIEQQHLGFYTLDTIGYQIEPGPELIWQLLEQNVQHLTACFSG</sequence>
<dbReference type="PANTHER" id="PTHR42953:SF3">
    <property type="entry name" value="HIGH-AFFINITY ZINC UPTAKE SYSTEM PROTEIN ZNUA"/>
    <property type="match status" value="1"/>
</dbReference>
<dbReference type="Gene3D" id="3.40.50.1980">
    <property type="entry name" value="Nitrogenase molybdenum iron protein domain"/>
    <property type="match status" value="2"/>
</dbReference>
<keyword evidence="5" id="KW-0864">Zinc transport</keyword>
<organism evidence="6 7">
    <name type="scientific">Gynuella sunshinyii YC6258</name>
    <dbReference type="NCBI Taxonomy" id="1445510"/>
    <lineage>
        <taxon>Bacteria</taxon>
        <taxon>Pseudomonadati</taxon>
        <taxon>Pseudomonadota</taxon>
        <taxon>Gammaproteobacteria</taxon>
        <taxon>Oceanospirillales</taxon>
        <taxon>Saccharospirillaceae</taxon>
        <taxon>Gynuella</taxon>
    </lineage>
</organism>
<dbReference type="PRINTS" id="PR00691">
    <property type="entry name" value="ADHESINB"/>
</dbReference>
<evidence type="ECO:0000256" key="1">
    <source>
        <dbReference type="ARBA" id="ARBA00011028"/>
    </source>
</evidence>
<dbReference type="PANTHER" id="PTHR42953">
    <property type="entry name" value="HIGH-AFFINITY ZINC UPTAKE SYSTEM PROTEIN ZNUA-RELATED"/>
    <property type="match status" value="1"/>
</dbReference>
<keyword evidence="5" id="KW-0862">Zinc</keyword>
<dbReference type="KEGG" id="gsn:YC6258_03888"/>
<dbReference type="RefSeq" id="WP_044618072.1">
    <property type="nucleotide sequence ID" value="NZ_CP007142.1"/>
</dbReference>
<protein>
    <recommendedName>
        <fullName evidence="2">High-affinity zinc uptake system protein ZnuA</fullName>
    </recommendedName>
</protein>
<dbReference type="InterPro" id="IPR050492">
    <property type="entry name" value="Bact_metal-bind_prot9"/>
</dbReference>
<dbReference type="HOGENOM" id="CLU_016838_1_2_6"/>
<evidence type="ECO:0000256" key="4">
    <source>
        <dbReference type="ARBA" id="ARBA00022729"/>
    </source>
</evidence>
<evidence type="ECO:0000256" key="2">
    <source>
        <dbReference type="ARBA" id="ARBA00015915"/>
    </source>
</evidence>
<dbReference type="Pfam" id="PF01297">
    <property type="entry name" value="ZnuA"/>
    <property type="match status" value="1"/>
</dbReference>
<dbReference type="Proteomes" id="UP000032266">
    <property type="component" value="Chromosome"/>
</dbReference>
<dbReference type="GO" id="GO:0007155">
    <property type="term" value="P:cell adhesion"/>
    <property type="evidence" value="ECO:0007669"/>
    <property type="project" value="InterPro"/>
</dbReference>
<dbReference type="STRING" id="1445510.YC6258_03888"/>
<dbReference type="EMBL" id="CP007142">
    <property type="protein sequence ID" value="AJQ95924.1"/>
    <property type="molecule type" value="Genomic_DNA"/>
</dbReference>
<dbReference type="GO" id="GO:0046872">
    <property type="term" value="F:metal ion binding"/>
    <property type="evidence" value="ECO:0007669"/>
    <property type="project" value="InterPro"/>
</dbReference>
<accession>A0A0C5VZR7</accession>
<evidence type="ECO:0000313" key="6">
    <source>
        <dbReference type="EMBL" id="AJQ95924.1"/>
    </source>
</evidence>
<name>A0A0C5VZR7_9GAMM</name>
<dbReference type="InterPro" id="IPR006127">
    <property type="entry name" value="ZnuA-like"/>
</dbReference>
<evidence type="ECO:0000256" key="5">
    <source>
        <dbReference type="ARBA" id="ARBA00022906"/>
    </source>
</evidence>
<proteinExistence type="inferred from homology"/>
<evidence type="ECO:0000313" key="7">
    <source>
        <dbReference type="Proteomes" id="UP000032266"/>
    </source>
</evidence>
<keyword evidence="7" id="KW-1185">Reference proteome</keyword>